<gene>
    <name evidence="2" type="ORF">YYG_04860</name>
</gene>
<proteinExistence type="predicted"/>
<organism evidence="2 3">
    <name type="scientific">Plasmodium vinckei petteri</name>
    <dbReference type="NCBI Taxonomy" id="138298"/>
    <lineage>
        <taxon>Eukaryota</taxon>
        <taxon>Sar</taxon>
        <taxon>Alveolata</taxon>
        <taxon>Apicomplexa</taxon>
        <taxon>Aconoidasida</taxon>
        <taxon>Haemosporida</taxon>
        <taxon>Plasmodiidae</taxon>
        <taxon>Plasmodium</taxon>
        <taxon>Plasmodium (Vinckeia)</taxon>
    </lineage>
</organism>
<accession>W7AX31</accession>
<dbReference type="eggNOG" id="KOG1442">
    <property type="taxonomic scope" value="Eukaryota"/>
</dbReference>
<evidence type="ECO:0000313" key="2">
    <source>
        <dbReference type="EMBL" id="EUD69986.1"/>
    </source>
</evidence>
<feature type="transmembrane region" description="Helical" evidence="1">
    <location>
        <begin position="6"/>
        <end position="26"/>
    </location>
</feature>
<keyword evidence="1" id="KW-0472">Membrane</keyword>
<evidence type="ECO:0008006" key="4">
    <source>
        <dbReference type="Google" id="ProtNLM"/>
    </source>
</evidence>
<dbReference type="Proteomes" id="UP000030659">
    <property type="component" value="Unassembled WGS sequence"/>
</dbReference>
<sequence>MKILHYNLIYSSIILFIYLSITGRILQILNLTYHGFTLLILSCLSSICVTFSSFMCVYYTDNVAYNMIGNVKSTLQTFLSKFYNAEEFNTSTMLGIILTTLGSFAYGYSSEYSKKKIN</sequence>
<evidence type="ECO:0000256" key="1">
    <source>
        <dbReference type="SAM" id="Phobius"/>
    </source>
</evidence>
<protein>
    <recommendedName>
        <fullName evidence="4">GDP-fructose:GMP antiporter</fullName>
    </recommendedName>
</protein>
<evidence type="ECO:0000313" key="3">
    <source>
        <dbReference type="Proteomes" id="UP000030659"/>
    </source>
</evidence>
<keyword evidence="1" id="KW-1133">Transmembrane helix</keyword>
<keyword evidence="1" id="KW-0812">Transmembrane</keyword>
<reference evidence="2 3" key="1">
    <citation type="submission" date="2013-02" db="EMBL/GenBank/DDBJ databases">
        <title>The Genome Sequence of Plasmodium vinckei petteri CR.</title>
        <authorList>
            <consortium name="The Broad Institute Genome Sequencing Platform"/>
            <consortium name="The Broad Institute Genome Sequencing Center for Infectious Disease"/>
            <person name="Neafsey D."/>
            <person name="Cheeseman I."/>
            <person name="Volkman S."/>
            <person name="Adams J."/>
            <person name="Walker B."/>
            <person name="Young S.K."/>
            <person name="Zeng Q."/>
            <person name="Gargeya S."/>
            <person name="Fitzgerald M."/>
            <person name="Haas B."/>
            <person name="Abouelleil A."/>
            <person name="Alvarado L."/>
            <person name="Arachchi H.M."/>
            <person name="Berlin A.M."/>
            <person name="Chapman S.B."/>
            <person name="Dewar J."/>
            <person name="Goldberg J."/>
            <person name="Griggs A."/>
            <person name="Gujja S."/>
            <person name="Hansen M."/>
            <person name="Howarth C."/>
            <person name="Imamovic A."/>
            <person name="Larimer J."/>
            <person name="McCowan C."/>
            <person name="Murphy C."/>
            <person name="Neiman D."/>
            <person name="Pearson M."/>
            <person name="Priest M."/>
            <person name="Roberts A."/>
            <person name="Saif S."/>
            <person name="Shea T."/>
            <person name="Sisk P."/>
            <person name="Sykes S."/>
            <person name="Wortman J."/>
            <person name="Nusbaum C."/>
            <person name="Birren B."/>
        </authorList>
    </citation>
    <scope>NUCLEOTIDE SEQUENCE [LARGE SCALE GENOMIC DNA]</scope>
    <source>
        <strain evidence="2 3">CR</strain>
    </source>
</reference>
<name>W7AX31_PLAVN</name>
<dbReference type="EMBL" id="KI965408">
    <property type="protein sequence ID" value="EUD69986.1"/>
    <property type="molecule type" value="Genomic_DNA"/>
</dbReference>
<feature type="transmembrane region" description="Helical" evidence="1">
    <location>
        <begin position="38"/>
        <end position="60"/>
    </location>
</feature>
<dbReference type="AlphaFoldDB" id="W7AX31"/>